<evidence type="ECO:0000313" key="2">
    <source>
        <dbReference type="EMBL" id="PLW05001.1"/>
    </source>
</evidence>
<dbReference type="AlphaFoldDB" id="A0A2N5RVI5"/>
<dbReference type="PANTHER" id="PTHR43544">
    <property type="entry name" value="SHORT-CHAIN DEHYDROGENASE/REDUCTASE"/>
    <property type="match status" value="1"/>
</dbReference>
<name>A0A2N5RVI5_9BASI</name>
<gene>
    <name evidence="2" type="ORF">PCANC_26244</name>
</gene>
<comment type="caution">
    <text evidence="2">The sequence shown here is derived from an EMBL/GenBank/DDBJ whole genome shotgun (WGS) entry which is preliminary data.</text>
</comment>
<organism evidence="2 3">
    <name type="scientific">Puccinia coronata f. sp. avenae</name>
    <dbReference type="NCBI Taxonomy" id="200324"/>
    <lineage>
        <taxon>Eukaryota</taxon>
        <taxon>Fungi</taxon>
        <taxon>Dikarya</taxon>
        <taxon>Basidiomycota</taxon>
        <taxon>Pucciniomycotina</taxon>
        <taxon>Pucciniomycetes</taxon>
        <taxon>Pucciniales</taxon>
        <taxon>Pucciniaceae</taxon>
        <taxon>Puccinia</taxon>
    </lineage>
</organism>
<reference evidence="2 3" key="1">
    <citation type="submission" date="2017-11" db="EMBL/GenBank/DDBJ databases">
        <title>De novo assembly and phasing of dikaryotic genomes from two isolates of Puccinia coronata f. sp. avenae, the causal agent of oat crown rust.</title>
        <authorList>
            <person name="Miller M.E."/>
            <person name="Zhang Y."/>
            <person name="Omidvar V."/>
            <person name="Sperschneider J."/>
            <person name="Schwessinger B."/>
            <person name="Raley C."/>
            <person name="Palmer J.M."/>
            <person name="Garnica D."/>
            <person name="Upadhyaya N."/>
            <person name="Rathjen J."/>
            <person name="Taylor J.M."/>
            <person name="Park R.F."/>
            <person name="Dodds P.N."/>
            <person name="Hirsch C.D."/>
            <person name="Kianian S.F."/>
            <person name="Figueroa M."/>
        </authorList>
    </citation>
    <scope>NUCLEOTIDE SEQUENCE [LARGE SCALE GENOMIC DNA]</scope>
    <source>
        <strain evidence="2">12NC29</strain>
    </source>
</reference>
<dbReference type="EMBL" id="PGCJ01001516">
    <property type="protein sequence ID" value="PLW05001.1"/>
    <property type="molecule type" value="Genomic_DNA"/>
</dbReference>
<dbReference type="PRINTS" id="PR00081">
    <property type="entry name" value="GDHRDH"/>
</dbReference>
<dbReference type="Gene3D" id="3.40.50.720">
    <property type="entry name" value="NAD(P)-binding Rossmann-like Domain"/>
    <property type="match status" value="1"/>
</dbReference>
<dbReference type="SUPFAM" id="SSF51735">
    <property type="entry name" value="NAD(P)-binding Rossmann-fold domains"/>
    <property type="match status" value="1"/>
</dbReference>
<dbReference type="Pfam" id="PF00106">
    <property type="entry name" value="adh_short"/>
    <property type="match status" value="1"/>
</dbReference>
<dbReference type="InterPro" id="IPR036291">
    <property type="entry name" value="NAD(P)-bd_dom_sf"/>
</dbReference>
<dbReference type="Proteomes" id="UP000235388">
    <property type="component" value="Unassembled WGS sequence"/>
</dbReference>
<dbReference type="GO" id="GO:0016491">
    <property type="term" value="F:oxidoreductase activity"/>
    <property type="evidence" value="ECO:0007669"/>
    <property type="project" value="TreeGrafter"/>
</dbReference>
<sequence>MVNSRRAFFIKATSHDHRKLSMSRMANVAVIQGSSRGIGLSLTRHLLKHTNLVVVATSRTPSEGRAQVLENLGDAPTLGKRLHNLELDVQHEESIAQAAEYVSKHFGKNLRLLINVSGVLLPEKSILKINKEEMQKTFEINTFGHLLTYKHFVPLLPPKADSKSTGDQDPAMGLVNPEVNVLASMSARVGSIGDNSLGGWYSYRASKSAVNQIVVTLQRELAARSSISPTVTVALHPGTVAGTQLSHAFVPKHQAGSKPGVHDPDAAARSLLDVIAKLGPADGAQFLDYKGESVVW</sequence>
<dbReference type="InterPro" id="IPR002347">
    <property type="entry name" value="SDR_fam"/>
</dbReference>
<proteinExistence type="inferred from homology"/>
<evidence type="ECO:0000256" key="1">
    <source>
        <dbReference type="ARBA" id="ARBA00006484"/>
    </source>
</evidence>
<dbReference type="CDD" id="cd05325">
    <property type="entry name" value="carb_red_sniffer_like_SDR_c"/>
    <property type="match status" value="1"/>
</dbReference>
<dbReference type="InterPro" id="IPR051468">
    <property type="entry name" value="Fungal_SecMetab_SDRs"/>
</dbReference>
<comment type="similarity">
    <text evidence="1">Belongs to the short-chain dehydrogenases/reductases (SDR) family.</text>
</comment>
<dbReference type="OrthoDB" id="5296at2759"/>
<dbReference type="PANTHER" id="PTHR43544:SF12">
    <property type="entry name" value="NAD(P)-BINDING ROSSMANN-FOLD SUPERFAMILY PROTEIN"/>
    <property type="match status" value="1"/>
</dbReference>
<dbReference type="STRING" id="200324.A0A2N5RVI5"/>
<keyword evidence="3" id="KW-1185">Reference proteome</keyword>
<protein>
    <submittedName>
        <fullName evidence="2">Uncharacterized protein</fullName>
    </submittedName>
</protein>
<dbReference type="GO" id="GO:0005737">
    <property type="term" value="C:cytoplasm"/>
    <property type="evidence" value="ECO:0007669"/>
    <property type="project" value="TreeGrafter"/>
</dbReference>
<accession>A0A2N5RVI5</accession>
<evidence type="ECO:0000313" key="3">
    <source>
        <dbReference type="Proteomes" id="UP000235388"/>
    </source>
</evidence>